<organism evidence="1 2">
    <name type="scientific">Trichinella papuae</name>
    <dbReference type="NCBI Taxonomy" id="268474"/>
    <lineage>
        <taxon>Eukaryota</taxon>
        <taxon>Metazoa</taxon>
        <taxon>Ecdysozoa</taxon>
        <taxon>Nematoda</taxon>
        <taxon>Enoplea</taxon>
        <taxon>Dorylaimia</taxon>
        <taxon>Trichinellida</taxon>
        <taxon>Trichinellidae</taxon>
        <taxon>Trichinella</taxon>
    </lineage>
</organism>
<keyword evidence="2" id="KW-1185">Reference proteome</keyword>
<evidence type="ECO:0000313" key="1">
    <source>
        <dbReference type="EMBL" id="KRZ76788.1"/>
    </source>
</evidence>
<sequence length="138" mass="15798">MVVTLAILLMANQQYVAVGINNCILTVRFEIMNVMMHRITRKKFLCYLLQSFNASAVVGAVVEILTLKAEIEINAVLFAASFSDDNALAYQIDSVEALNNCKFFRHSLERTVVKAFSVNNQLFHRIFHFIHILRFIDK</sequence>
<protein>
    <submittedName>
        <fullName evidence="1">Uncharacterized protein</fullName>
    </submittedName>
</protein>
<name>A0A0V1MYH7_9BILA</name>
<proteinExistence type="predicted"/>
<dbReference type="AlphaFoldDB" id="A0A0V1MYH7"/>
<dbReference type="Proteomes" id="UP000054843">
    <property type="component" value="Unassembled WGS sequence"/>
</dbReference>
<comment type="caution">
    <text evidence="1">The sequence shown here is derived from an EMBL/GenBank/DDBJ whole genome shotgun (WGS) entry which is preliminary data.</text>
</comment>
<accession>A0A0V1MYH7</accession>
<dbReference type="EMBL" id="JYDO01000025">
    <property type="protein sequence ID" value="KRZ76788.1"/>
    <property type="molecule type" value="Genomic_DNA"/>
</dbReference>
<gene>
    <name evidence="1" type="ORF">T10_6075</name>
</gene>
<evidence type="ECO:0000313" key="2">
    <source>
        <dbReference type="Proteomes" id="UP000054843"/>
    </source>
</evidence>
<reference evidence="1 2" key="1">
    <citation type="submission" date="2015-01" db="EMBL/GenBank/DDBJ databases">
        <title>Evolution of Trichinella species and genotypes.</title>
        <authorList>
            <person name="Korhonen P.K."/>
            <person name="Edoardo P."/>
            <person name="Giuseppe L.R."/>
            <person name="Gasser R.B."/>
        </authorList>
    </citation>
    <scope>NUCLEOTIDE SEQUENCE [LARGE SCALE GENOMIC DNA]</scope>
    <source>
        <strain evidence="1">ISS1980</strain>
    </source>
</reference>